<dbReference type="GO" id="GO:0016020">
    <property type="term" value="C:membrane"/>
    <property type="evidence" value="ECO:0007669"/>
    <property type="project" value="UniProtKB-SubCell"/>
</dbReference>
<keyword evidence="9" id="KW-1185">Reference proteome</keyword>
<organism evidence="8 9">
    <name type="scientific">Cellulomonas hominis</name>
    <dbReference type="NCBI Taxonomy" id="156981"/>
    <lineage>
        <taxon>Bacteria</taxon>
        <taxon>Bacillati</taxon>
        <taxon>Actinomycetota</taxon>
        <taxon>Actinomycetes</taxon>
        <taxon>Micrococcales</taxon>
        <taxon>Cellulomonadaceae</taxon>
        <taxon>Cellulomonas</taxon>
    </lineage>
</organism>
<feature type="transmembrane region" description="Helical" evidence="6">
    <location>
        <begin position="81"/>
        <end position="99"/>
    </location>
</feature>
<comment type="subcellular location">
    <subcellularLocation>
        <location evidence="1">Membrane</location>
        <topology evidence="1">Multi-pass membrane protein</topology>
    </subcellularLocation>
</comment>
<gene>
    <name evidence="8" type="ORF">CHO01_23560</name>
</gene>
<evidence type="ECO:0000256" key="2">
    <source>
        <dbReference type="ARBA" id="ARBA00007362"/>
    </source>
</evidence>
<evidence type="ECO:0000259" key="7">
    <source>
        <dbReference type="Pfam" id="PF00892"/>
    </source>
</evidence>
<protein>
    <submittedName>
        <fullName evidence="8">ABC transporter permease</fullName>
    </submittedName>
</protein>
<feature type="transmembrane region" description="Helical" evidence="6">
    <location>
        <begin position="137"/>
        <end position="157"/>
    </location>
</feature>
<evidence type="ECO:0000256" key="3">
    <source>
        <dbReference type="ARBA" id="ARBA00022692"/>
    </source>
</evidence>
<evidence type="ECO:0000256" key="4">
    <source>
        <dbReference type="ARBA" id="ARBA00022989"/>
    </source>
</evidence>
<evidence type="ECO:0000256" key="1">
    <source>
        <dbReference type="ARBA" id="ARBA00004141"/>
    </source>
</evidence>
<keyword evidence="3 6" id="KW-0812">Transmembrane</keyword>
<proteinExistence type="inferred from homology"/>
<feature type="transmembrane region" description="Helical" evidence="6">
    <location>
        <begin position="307"/>
        <end position="324"/>
    </location>
</feature>
<dbReference type="PANTHER" id="PTHR32322:SF2">
    <property type="entry name" value="EAMA DOMAIN-CONTAINING PROTEIN"/>
    <property type="match status" value="1"/>
</dbReference>
<dbReference type="PANTHER" id="PTHR32322">
    <property type="entry name" value="INNER MEMBRANE TRANSPORTER"/>
    <property type="match status" value="1"/>
</dbReference>
<dbReference type="Proteomes" id="UP000321723">
    <property type="component" value="Unassembled WGS sequence"/>
</dbReference>
<keyword evidence="4 6" id="KW-1133">Transmembrane helix</keyword>
<accession>A0A511FDB6</accession>
<dbReference type="InterPro" id="IPR050638">
    <property type="entry name" value="AA-Vitamin_Transporters"/>
</dbReference>
<dbReference type="InterPro" id="IPR000620">
    <property type="entry name" value="EamA_dom"/>
</dbReference>
<name>A0A511FDB6_9CELL</name>
<feature type="transmembrane region" description="Helical" evidence="6">
    <location>
        <begin position="216"/>
        <end position="238"/>
    </location>
</feature>
<feature type="transmembrane region" description="Helical" evidence="6">
    <location>
        <begin position="189"/>
        <end position="209"/>
    </location>
</feature>
<feature type="transmembrane region" description="Helical" evidence="6">
    <location>
        <begin position="111"/>
        <end position="131"/>
    </location>
</feature>
<feature type="domain" description="EamA" evidence="7">
    <location>
        <begin position="191"/>
        <end position="321"/>
    </location>
</feature>
<dbReference type="EMBL" id="BJVQ01000033">
    <property type="protein sequence ID" value="GEL47240.1"/>
    <property type="molecule type" value="Genomic_DNA"/>
</dbReference>
<comment type="caution">
    <text evidence="8">The sequence shown here is derived from an EMBL/GenBank/DDBJ whole genome shotgun (WGS) entry which is preliminary data.</text>
</comment>
<evidence type="ECO:0000256" key="5">
    <source>
        <dbReference type="ARBA" id="ARBA00023136"/>
    </source>
</evidence>
<feature type="domain" description="EamA" evidence="7">
    <location>
        <begin position="58"/>
        <end position="180"/>
    </location>
</feature>
<reference evidence="8 9" key="1">
    <citation type="submission" date="2019-07" db="EMBL/GenBank/DDBJ databases">
        <title>Whole genome shotgun sequence of Cellulomonas hominis NBRC 16055.</title>
        <authorList>
            <person name="Hosoyama A."/>
            <person name="Uohara A."/>
            <person name="Ohji S."/>
            <person name="Ichikawa N."/>
        </authorList>
    </citation>
    <scope>NUCLEOTIDE SEQUENCE [LARGE SCALE GENOMIC DNA]</scope>
    <source>
        <strain evidence="8 9">NBRC 16055</strain>
    </source>
</reference>
<feature type="transmembrane region" description="Helical" evidence="6">
    <location>
        <begin position="250"/>
        <end position="270"/>
    </location>
</feature>
<sequence length="336" mass="33577">MVRMTGQALDRGAGPVLLPDAGRAGPALPEGGAAGTPPARTTPTAAARATLALTLTTAVAPALWGTTYLVTTELLPEGRPLLAATLRALPAGLLLVLLTRRLPRGDWWWRAAVLGALNIGVFFALLFVAAYRLPGGVAATLGAVQPLVVAGLGALLLGQRVRVGTLLAGIAGVAGVALLVLRATARLDAVGVLAGLGGAVAMGLGVVLTARWGRPVPLLAFTGWQLTAGGLLLVPLVLAVEGVPPALDGAAVGGLAYLGVLGTALAYALWFRGVERLPAARVSFLGLLSPVVAAALGWVVLGQALNGWQLAGAVLALGALVAAQRGGSGATRRRAG</sequence>
<evidence type="ECO:0000313" key="8">
    <source>
        <dbReference type="EMBL" id="GEL47240.1"/>
    </source>
</evidence>
<evidence type="ECO:0000256" key="6">
    <source>
        <dbReference type="SAM" id="Phobius"/>
    </source>
</evidence>
<dbReference type="SUPFAM" id="SSF103481">
    <property type="entry name" value="Multidrug resistance efflux transporter EmrE"/>
    <property type="match status" value="2"/>
</dbReference>
<feature type="transmembrane region" description="Helical" evidence="6">
    <location>
        <begin position="49"/>
        <end position="69"/>
    </location>
</feature>
<dbReference type="InterPro" id="IPR037185">
    <property type="entry name" value="EmrE-like"/>
</dbReference>
<dbReference type="AlphaFoldDB" id="A0A511FDB6"/>
<feature type="transmembrane region" description="Helical" evidence="6">
    <location>
        <begin position="282"/>
        <end position="301"/>
    </location>
</feature>
<evidence type="ECO:0000313" key="9">
    <source>
        <dbReference type="Proteomes" id="UP000321723"/>
    </source>
</evidence>
<comment type="similarity">
    <text evidence="2">Belongs to the EamA transporter family.</text>
</comment>
<keyword evidence="5 6" id="KW-0472">Membrane</keyword>
<dbReference type="Pfam" id="PF00892">
    <property type="entry name" value="EamA"/>
    <property type="match status" value="2"/>
</dbReference>
<feature type="transmembrane region" description="Helical" evidence="6">
    <location>
        <begin position="164"/>
        <end position="183"/>
    </location>
</feature>